<keyword evidence="6" id="KW-0503">Monooxygenase</keyword>
<comment type="caution">
    <text evidence="7">The sequence shown here is derived from an EMBL/GenBank/DDBJ whole genome shotgun (WGS) entry which is preliminary data.</text>
</comment>
<evidence type="ECO:0000256" key="4">
    <source>
        <dbReference type="ARBA" id="ARBA00023002"/>
    </source>
</evidence>
<dbReference type="Proteomes" id="UP000252586">
    <property type="component" value="Unassembled WGS sequence"/>
</dbReference>
<accession>A0A366D593</accession>
<dbReference type="InterPro" id="IPR036396">
    <property type="entry name" value="Cyt_P450_sf"/>
</dbReference>
<dbReference type="OrthoDB" id="4133219at2"/>
<dbReference type="GO" id="GO:0016705">
    <property type="term" value="F:oxidoreductase activity, acting on paired donors, with incorporation or reduction of molecular oxygen"/>
    <property type="evidence" value="ECO:0007669"/>
    <property type="project" value="InterPro"/>
</dbReference>
<name>A0A366D593_9NOCA</name>
<keyword evidence="8" id="KW-1185">Reference proteome</keyword>
<evidence type="ECO:0000256" key="6">
    <source>
        <dbReference type="ARBA" id="ARBA00023033"/>
    </source>
</evidence>
<comment type="similarity">
    <text evidence="1">Belongs to the cytochrome P450 family.</text>
</comment>
<dbReference type="AlphaFoldDB" id="A0A366D593"/>
<dbReference type="InterPro" id="IPR002397">
    <property type="entry name" value="Cyt_P450_B"/>
</dbReference>
<keyword evidence="4" id="KW-0560">Oxidoreductase</keyword>
<dbReference type="PRINTS" id="PR00359">
    <property type="entry name" value="BP450"/>
</dbReference>
<reference evidence="7 8" key="1">
    <citation type="submission" date="2018-06" db="EMBL/GenBank/DDBJ databases">
        <title>Genomic Encyclopedia of Type Strains, Phase IV (KMG-IV): sequencing the most valuable type-strain genomes for metagenomic binning, comparative biology and taxonomic classification.</title>
        <authorList>
            <person name="Goeker M."/>
        </authorList>
    </citation>
    <scope>NUCLEOTIDE SEQUENCE [LARGE SCALE GENOMIC DNA]</scope>
    <source>
        <strain evidence="7 8">DSM 44599</strain>
    </source>
</reference>
<evidence type="ECO:0000256" key="5">
    <source>
        <dbReference type="ARBA" id="ARBA00023004"/>
    </source>
</evidence>
<dbReference type="Gene3D" id="1.10.630.10">
    <property type="entry name" value="Cytochrome P450"/>
    <property type="match status" value="1"/>
</dbReference>
<evidence type="ECO:0000256" key="1">
    <source>
        <dbReference type="ARBA" id="ARBA00010617"/>
    </source>
</evidence>
<dbReference type="GO" id="GO:0004497">
    <property type="term" value="F:monooxygenase activity"/>
    <property type="evidence" value="ECO:0007669"/>
    <property type="project" value="UniProtKB-KW"/>
</dbReference>
<dbReference type="RefSeq" id="WP_067509304.1">
    <property type="nucleotide sequence ID" value="NZ_QNRE01000015.1"/>
</dbReference>
<dbReference type="SUPFAM" id="SSF48264">
    <property type="entry name" value="Cytochrome P450"/>
    <property type="match status" value="1"/>
</dbReference>
<protein>
    <submittedName>
        <fullName evidence="7">Cytochrome P450</fullName>
    </submittedName>
</protein>
<gene>
    <name evidence="7" type="ORF">DFR74_11561</name>
</gene>
<dbReference type="EMBL" id="QNRE01000015">
    <property type="protein sequence ID" value="RBO85213.1"/>
    <property type="molecule type" value="Genomic_DNA"/>
</dbReference>
<sequence length="398" mass="43578">MSLVGEVEGRVPLYTEEFAADPHAVYRAMRRRWGALAPVWLAPEVQATLVLDLYRAREILNDEVQFPADPRLWQRHVPPGCPLLPMMEWRPNALRSVGATRQRYRRATNDALDGVDINTISRMVERLADPLIDAVASTGTADVLTDYALPLTFAVLNTLLGCPAETGHQVARASALMFESTDTAAVNQMLDDALIGVVRLKRARPADDIATRLVEHDTRLDDIELINALVTCYAAGIEPLTNLVTNTLAMMLTHDSRSGAAGFALTTRDAVRHTLSTDPPLANFCITYPVAPKWIAGYEVPTHEPLVVSMAACSTDPALSTGTWVTGDWGLGFGTGIHRCPDTAQKIAVMVATDAIDYLLDKLPEITIPDPAALQWRLGPFHRALQGLPVTFPPVRHR</sequence>
<evidence type="ECO:0000256" key="3">
    <source>
        <dbReference type="ARBA" id="ARBA00022723"/>
    </source>
</evidence>
<organism evidence="7 8">
    <name type="scientific">Nocardia puris</name>
    <dbReference type="NCBI Taxonomy" id="208602"/>
    <lineage>
        <taxon>Bacteria</taxon>
        <taxon>Bacillati</taxon>
        <taxon>Actinomycetota</taxon>
        <taxon>Actinomycetes</taxon>
        <taxon>Mycobacteriales</taxon>
        <taxon>Nocardiaceae</taxon>
        <taxon>Nocardia</taxon>
    </lineage>
</organism>
<proteinExistence type="inferred from homology"/>
<keyword evidence="5" id="KW-0408">Iron</keyword>
<keyword evidence="3" id="KW-0479">Metal-binding</keyword>
<dbReference type="PANTHER" id="PTHR46696:SF1">
    <property type="entry name" value="CYTOCHROME P450 YJIB-RELATED"/>
    <property type="match status" value="1"/>
</dbReference>
<evidence type="ECO:0000313" key="8">
    <source>
        <dbReference type="Proteomes" id="UP000252586"/>
    </source>
</evidence>
<dbReference type="PANTHER" id="PTHR46696">
    <property type="entry name" value="P450, PUTATIVE (EUROFUNG)-RELATED"/>
    <property type="match status" value="1"/>
</dbReference>
<dbReference type="GO" id="GO:0020037">
    <property type="term" value="F:heme binding"/>
    <property type="evidence" value="ECO:0007669"/>
    <property type="project" value="InterPro"/>
</dbReference>
<evidence type="ECO:0000313" key="7">
    <source>
        <dbReference type="EMBL" id="RBO85213.1"/>
    </source>
</evidence>
<keyword evidence="2" id="KW-0349">Heme</keyword>
<evidence type="ECO:0000256" key="2">
    <source>
        <dbReference type="ARBA" id="ARBA00022617"/>
    </source>
</evidence>
<dbReference type="GO" id="GO:0005506">
    <property type="term" value="F:iron ion binding"/>
    <property type="evidence" value="ECO:0007669"/>
    <property type="project" value="InterPro"/>
</dbReference>
<dbReference type="STRING" id="1210090.GCA_001613185_03135"/>